<dbReference type="EMBL" id="QEAM01000172">
    <property type="protein sequence ID" value="TPX44679.1"/>
    <property type="molecule type" value="Genomic_DNA"/>
</dbReference>
<comment type="caution">
    <text evidence="2">The sequence shown here is derived from an EMBL/GenBank/DDBJ whole genome shotgun (WGS) entry which is preliminary data.</text>
</comment>
<protein>
    <submittedName>
        <fullName evidence="2">Uncharacterized protein</fullName>
    </submittedName>
</protein>
<dbReference type="Proteomes" id="UP000320475">
    <property type="component" value="Unassembled WGS sequence"/>
</dbReference>
<dbReference type="AlphaFoldDB" id="A0A507CZN5"/>
<organism evidence="2 3">
    <name type="scientific">Synchytrium endobioticum</name>
    <dbReference type="NCBI Taxonomy" id="286115"/>
    <lineage>
        <taxon>Eukaryota</taxon>
        <taxon>Fungi</taxon>
        <taxon>Fungi incertae sedis</taxon>
        <taxon>Chytridiomycota</taxon>
        <taxon>Chytridiomycota incertae sedis</taxon>
        <taxon>Chytridiomycetes</taxon>
        <taxon>Synchytriales</taxon>
        <taxon>Synchytriaceae</taxon>
        <taxon>Synchytrium</taxon>
    </lineage>
</organism>
<feature type="compositionally biased region" description="Low complexity" evidence="1">
    <location>
        <begin position="111"/>
        <end position="120"/>
    </location>
</feature>
<dbReference type="VEuPathDB" id="FungiDB:SeMB42_g04903"/>
<evidence type="ECO:0000313" key="2">
    <source>
        <dbReference type="EMBL" id="TPX44679.1"/>
    </source>
</evidence>
<feature type="compositionally biased region" description="Low complexity" evidence="1">
    <location>
        <begin position="243"/>
        <end position="258"/>
    </location>
</feature>
<evidence type="ECO:0000256" key="1">
    <source>
        <dbReference type="SAM" id="MobiDB-lite"/>
    </source>
</evidence>
<reference evidence="2 3" key="1">
    <citation type="journal article" date="2019" name="Sci. Rep.">
        <title>Comparative genomics of chytrid fungi reveal insights into the obligate biotrophic and pathogenic lifestyle of Synchytrium endobioticum.</title>
        <authorList>
            <person name="van de Vossenberg B.T.L.H."/>
            <person name="Warris S."/>
            <person name="Nguyen H.D.T."/>
            <person name="van Gent-Pelzer M.P.E."/>
            <person name="Joly D.L."/>
            <person name="van de Geest H.C."/>
            <person name="Bonants P.J.M."/>
            <person name="Smith D.S."/>
            <person name="Levesque C.A."/>
            <person name="van der Lee T.A.J."/>
        </authorList>
    </citation>
    <scope>NUCLEOTIDE SEQUENCE [LARGE SCALE GENOMIC DNA]</scope>
    <source>
        <strain evidence="2 3">LEV6574</strain>
    </source>
</reference>
<feature type="compositionally biased region" description="Low complexity" evidence="1">
    <location>
        <begin position="188"/>
        <end position="198"/>
    </location>
</feature>
<sequence length="359" mass="38004">MSVINASHQPAAALAQIGTSQELPGVSIPTKQADGVAPLAGTRDPAVGALTNGMATPTTPSSSAASYPFVPPNLPHVQPLHIQSILKVRFQLPDAPSQPRRSSRKPKPSYARAESAAAESVPERTAATSAMHLLTPPVTASPSKTFDYDLPPHAQPTPACDLTCEWDQRRANMKRLRETSAVSRDSQPAPDAAAGGEPPRAPKRRASTLDECTVDVTVKRQKSGPAPSDPPAKKPRRKSTNGPAPLAPSSASSAAKPPRVILKFRSKKTPAANYSDPMDVDPKDAGMDAAANAMLRCKPPRAPAPLRTRCADVLKADGFVSYIDNELARLRKSDVASQGSESMLLMLASVAVMRFMPIQ</sequence>
<name>A0A507CZN5_9FUNG</name>
<feature type="region of interest" description="Disordered" evidence="1">
    <location>
        <begin position="175"/>
        <end position="259"/>
    </location>
</feature>
<accession>A0A507CZN5</accession>
<proteinExistence type="predicted"/>
<gene>
    <name evidence="2" type="ORF">SeLEV6574_g04354</name>
</gene>
<feature type="region of interest" description="Disordered" evidence="1">
    <location>
        <begin position="93"/>
        <end position="126"/>
    </location>
</feature>
<evidence type="ECO:0000313" key="3">
    <source>
        <dbReference type="Proteomes" id="UP000320475"/>
    </source>
</evidence>